<dbReference type="AlphaFoldDB" id="A0A8J2QCZ1"/>
<dbReference type="SUPFAM" id="SSF49899">
    <property type="entry name" value="Concanavalin A-like lectins/glucanases"/>
    <property type="match status" value="1"/>
</dbReference>
<reference evidence="4" key="1">
    <citation type="submission" date="2021-09" db="EMBL/GenBank/DDBJ databases">
        <authorList>
            <person name="Martin H S."/>
        </authorList>
    </citation>
    <scope>NUCLEOTIDE SEQUENCE</scope>
</reference>
<dbReference type="SMART" id="SM00908">
    <property type="entry name" value="Gal-bind_lectin"/>
    <property type="match status" value="1"/>
</dbReference>
<dbReference type="InterPro" id="IPR013320">
    <property type="entry name" value="ConA-like_dom_sf"/>
</dbReference>
<dbReference type="Gene3D" id="2.60.120.200">
    <property type="match status" value="1"/>
</dbReference>
<evidence type="ECO:0000259" key="3">
    <source>
        <dbReference type="PROSITE" id="PS51304"/>
    </source>
</evidence>
<proteinExistence type="predicted"/>
<gene>
    <name evidence="4" type="ORF">DCHRY22_LOCUS1732</name>
</gene>
<name>A0A8J2QCZ1_9NEOP</name>
<dbReference type="GO" id="GO:0030246">
    <property type="term" value="F:carbohydrate binding"/>
    <property type="evidence" value="ECO:0007669"/>
    <property type="project" value="UniProtKB-UniRule"/>
</dbReference>
<evidence type="ECO:0000313" key="5">
    <source>
        <dbReference type="Proteomes" id="UP000789524"/>
    </source>
</evidence>
<dbReference type="Pfam" id="PF00337">
    <property type="entry name" value="Gal-bind_lectin"/>
    <property type="match status" value="1"/>
</dbReference>
<accession>A0A8J2QCZ1</accession>
<evidence type="ECO:0000313" key="4">
    <source>
        <dbReference type="EMBL" id="CAG9559980.1"/>
    </source>
</evidence>
<comment type="caution">
    <text evidence="4">The sequence shown here is derived from an EMBL/GenBank/DDBJ whole genome shotgun (WGS) entry which is preliminary data.</text>
</comment>
<dbReference type="InterPro" id="IPR001079">
    <property type="entry name" value="Galectin_CRD"/>
</dbReference>
<keyword evidence="5" id="KW-1185">Reference proteome</keyword>
<organism evidence="4 5">
    <name type="scientific">Danaus chrysippus</name>
    <name type="common">African queen</name>
    <dbReference type="NCBI Taxonomy" id="151541"/>
    <lineage>
        <taxon>Eukaryota</taxon>
        <taxon>Metazoa</taxon>
        <taxon>Ecdysozoa</taxon>
        <taxon>Arthropoda</taxon>
        <taxon>Hexapoda</taxon>
        <taxon>Insecta</taxon>
        <taxon>Pterygota</taxon>
        <taxon>Neoptera</taxon>
        <taxon>Endopterygota</taxon>
        <taxon>Lepidoptera</taxon>
        <taxon>Glossata</taxon>
        <taxon>Ditrysia</taxon>
        <taxon>Papilionoidea</taxon>
        <taxon>Nymphalidae</taxon>
        <taxon>Danainae</taxon>
        <taxon>Danaini</taxon>
        <taxon>Danaina</taxon>
        <taxon>Danaus</taxon>
        <taxon>Anosia</taxon>
    </lineage>
</organism>
<dbReference type="EMBL" id="CAKASE010000044">
    <property type="protein sequence ID" value="CAG9559980.1"/>
    <property type="molecule type" value="Genomic_DNA"/>
</dbReference>
<dbReference type="OrthoDB" id="1577640at2759"/>
<feature type="domain" description="Galectin" evidence="3">
    <location>
        <begin position="34"/>
        <end position="171"/>
    </location>
</feature>
<evidence type="ECO:0000256" key="2">
    <source>
        <dbReference type="RuleBase" id="RU102079"/>
    </source>
</evidence>
<keyword evidence="1 2" id="KW-0430">Lectin</keyword>
<dbReference type="PROSITE" id="PS51304">
    <property type="entry name" value="GALECTIN"/>
    <property type="match status" value="1"/>
</dbReference>
<protein>
    <recommendedName>
        <fullName evidence="2">Galectin</fullName>
    </recommendedName>
</protein>
<evidence type="ECO:0000256" key="1">
    <source>
        <dbReference type="ARBA" id="ARBA00022734"/>
    </source>
</evidence>
<sequence length="173" mass="19746">MDVNSSRENNEVYGTVLNGQASSAWPESHLQNEIMFRLPRPLNANDEIEISGRMIPNPERLFLNLMTGTNVPDYHNIACQVEASFSVQNIFLRCIENGNKYEEVLDQYPADLFPDSEFKFIIKVRVNGSQILDIDIGESYAGSLELKHNLRDITFLSLSNDITKVDELKFRFA</sequence>
<dbReference type="Proteomes" id="UP000789524">
    <property type="component" value="Unassembled WGS sequence"/>
</dbReference>